<evidence type="ECO:0000256" key="4">
    <source>
        <dbReference type="ARBA" id="ARBA00023157"/>
    </source>
</evidence>
<reference evidence="8 9" key="1">
    <citation type="submission" date="2019-04" db="EMBL/GenBank/DDBJ databases">
        <title>Three New Species of Nocardioides, Nocardioides euryhalodurans sp. nov., Nocardioides seonyuensis sp. nov. and Nocardioides eburneoflavus sp. nov. Isolated from Soil.</title>
        <authorList>
            <person name="Roh S.G."/>
            <person name="Lee C."/>
            <person name="Kim M.-K."/>
            <person name="Kim S.B."/>
        </authorList>
    </citation>
    <scope>NUCLEOTIDE SEQUENCE [LARGE SCALE GENOMIC DNA]</scope>
    <source>
        <strain evidence="8 9">MMS17-SY213</strain>
    </source>
</reference>
<evidence type="ECO:0000259" key="7">
    <source>
        <dbReference type="PROSITE" id="PS51352"/>
    </source>
</evidence>
<evidence type="ECO:0000256" key="1">
    <source>
        <dbReference type="ARBA" id="ARBA00004196"/>
    </source>
</evidence>
<accession>A0A4Z1CDW4</accession>
<dbReference type="InterPro" id="IPR013740">
    <property type="entry name" value="Redoxin"/>
</dbReference>
<dbReference type="GO" id="GO:0016491">
    <property type="term" value="F:oxidoreductase activity"/>
    <property type="evidence" value="ECO:0007669"/>
    <property type="project" value="InterPro"/>
</dbReference>
<feature type="chain" id="PRO_5038340180" evidence="6">
    <location>
        <begin position="20"/>
        <end position="188"/>
    </location>
</feature>
<dbReference type="PANTHER" id="PTHR42852:SF6">
    <property type="entry name" value="THIOL:DISULFIDE INTERCHANGE PROTEIN DSBE"/>
    <property type="match status" value="1"/>
</dbReference>
<dbReference type="InterPro" id="IPR036249">
    <property type="entry name" value="Thioredoxin-like_sf"/>
</dbReference>
<evidence type="ECO:0000256" key="3">
    <source>
        <dbReference type="ARBA" id="ARBA00022968"/>
    </source>
</evidence>
<keyword evidence="6" id="KW-0732">Signal</keyword>
<dbReference type="EMBL" id="SRRO01000001">
    <property type="protein sequence ID" value="TGN62697.1"/>
    <property type="molecule type" value="Genomic_DNA"/>
</dbReference>
<dbReference type="InterPro" id="IPR013766">
    <property type="entry name" value="Thioredoxin_domain"/>
</dbReference>
<dbReference type="SUPFAM" id="SSF52833">
    <property type="entry name" value="Thioredoxin-like"/>
    <property type="match status" value="1"/>
</dbReference>
<dbReference type="RefSeq" id="WP_135837245.1">
    <property type="nucleotide sequence ID" value="NZ_SRRO01000001.1"/>
</dbReference>
<name>A0A4Z1CDW4_9ACTN</name>
<dbReference type="AlphaFoldDB" id="A0A4Z1CDW4"/>
<proteinExistence type="predicted"/>
<dbReference type="PROSITE" id="PS51257">
    <property type="entry name" value="PROKAR_LIPOPROTEIN"/>
    <property type="match status" value="1"/>
</dbReference>
<keyword evidence="3" id="KW-0812">Transmembrane</keyword>
<keyword evidence="2" id="KW-0201">Cytochrome c-type biogenesis</keyword>
<protein>
    <submittedName>
        <fullName evidence="8">TlpA family protein disulfide reductase</fullName>
    </submittedName>
</protein>
<dbReference type="Proteomes" id="UP000297496">
    <property type="component" value="Unassembled WGS sequence"/>
</dbReference>
<feature type="domain" description="Thioredoxin" evidence="7">
    <location>
        <begin position="42"/>
        <end position="188"/>
    </location>
</feature>
<sequence length="188" mass="19469">MLRRLAAPLVALACLLVLAGCSGLSGTGDKGYISGAGAPTEVKAVDRGEPIALTGTDLDGEEVDLAALRGKPVVVNVWASWCPPCRVEQPDLNEAAAELGDRVEFVGLNIRDASRDNAAAYVRNLDVPYASVYSADGAALLPFAGTLTPRSIPSTVVLDAEGRIAASVNGRIPTTQTLLSLVEAVLDE</sequence>
<comment type="caution">
    <text evidence="8">The sequence shown here is derived from an EMBL/GenBank/DDBJ whole genome shotgun (WGS) entry which is preliminary data.</text>
</comment>
<evidence type="ECO:0000256" key="5">
    <source>
        <dbReference type="ARBA" id="ARBA00023284"/>
    </source>
</evidence>
<dbReference type="GO" id="GO:0017004">
    <property type="term" value="P:cytochrome complex assembly"/>
    <property type="evidence" value="ECO:0007669"/>
    <property type="project" value="UniProtKB-KW"/>
</dbReference>
<evidence type="ECO:0000313" key="9">
    <source>
        <dbReference type="Proteomes" id="UP000297496"/>
    </source>
</evidence>
<organism evidence="8 9">
    <name type="scientific">Nocardioides eburneiflavus</name>
    <dbReference type="NCBI Taxonomy" id="2518372"/>
    <lineage>
        <taxon>Bacteria</taxon>
        <taxon>Bacillati</taxon>
        <taxon>Actinomycetota</taxon>
        <taxon>Actinomycetes</taxon>
        <taxon>Propionibacteriales</taxon>
        <taxon>Nocardioidaceae</taxon>
        <taxon>Nocardioides</taxon>
    </lineage>
</organism>
<dbReference type="InterPro" id="IPR017937">
    <property type="entry name" value="Thioredoxin_CS"/>
</dbReference>
<dbReference type="CDD" id="cd02966">
    <property type="entry name" value="TlpA_like_family"/>
    <property type="match status" value="1"/>
</dbReference>
<feature type="signal peptide" evidence="6">
    <location>
        <begin position="1"/>
        <end position="19"/>
    </location>
</feature>
<evidence type="ECO:0000256" key="6">
    <source>
        <dbReference type="SAM" id="SignalP"/>
    </source>
</evidence>
<dbReference type="GO" id="GO:0030313">
    <property type="term" value="C:cell envelope"/>
    <property type="evidence" value="ECO:0007669"/>
    <property type="project" value="UniProtKB-SubCell"/>
</dbReference>
<keyword evidence="3" id="KW-0735">Signal-anchor</keyword>
<dbReference type="InterPro" id="IPR050553">
    <property type="entry name" value="Thioredoxin_ResA/DsbE_sf"/>
</dbReference>
<dbReference type="PANTHER" id="PTHR42852">
    <property type="entry name" value="THIOL:DISULFIDE INTERCHANGE PROTEIN DSBE"/>
    <property type="match status" value="1"/>
</dbReference>
<dbReference type="Gene3D" id="3.40.30.10">
    <property type="entry name" value="Glutaredoxin"/>
    <property type="match status" value="1"/>
</dbReference>
<keyword evidence="4" id="KW-1015">Disulfide bond</keyword>
<comment type="subcellular location">
    <subcellularLocation>
        <location evidence="1">Cell envelope</location>
    </subcellularLocation>
</comment>
<evidence type="ECO:0000256" key="2">
    <source>
        <dbReference type="ARBA" id="ARBA00022748"/>
    </source>
</evidence>
<dbReference type="OrthoDB" id="9796554at2"/>
<dbReference type="PROSITE" id="PS00194">
    <property type="entry name" value="THIOREDOXIN_1"/>
    <property type="match status" value="1"/>
</dbReference>
<keyword evidence="9" id="KW-1185">Reference proteome</keyword>
<gene>
    <name evidence="8" type="ORF">EXE59_01055</name>
</gene>
<dbReference type="PROSITE" id="PS51352">
    <property type="entry name" value="THIOREDOXIN_2"/>
    <property type="match status" value="1"/>
</dbReference>
<evidence type="ECO:0000313" key="8">
    <source>
        <dbReference type="EMBL" id="TGN62697.1"/>
    </source>
</evidence>
<keyword evidence="5" id="KW-0676">Redox-active center</keyword>
<dbReference type="Pfam" id="PF08534">
    <property type="entry name" value="Redoxin"/>
    <property type="match status" value="1"/>
</dbReference>